<evidence type="ECO:0000259" key="10">
    <source>
        <dbReference type="PROSITE" id="PS51910"/>
    </source>
</evidence>
<dbReference type="WBParaSite" id="ALUE_0000617301-mRNA-1">
    <property type="protein sequence ID" value="ALUE_0000617301-mRNA-1"/>
    <property type="gene ID" value="ALUE_0000617301"/>
</dbReference>
<evidence type="ECO:0000256" key="8">
    <source>
        <dbReference type="SAM" id="SignalP"/>
    </source>
</evidence>
<organism evidence="11 12">
    <name type="scientific">Ascaris lumbricoides</name>
    <name type="common">Giant roundworm</name>
    <dbReference type="NCBI Taxonomy" id="6252"/>
    <lineage>
        <taxon>Eukaryota</taxon>
        <taxon>Metazoa</taxon>
        <taxon>Ecdysozoa</taxon>
        <taxon>Nematoda</taxon>
        <taxon>Chromadorea</taxon>
        <taxon>Rhabditida</taxon>
        <taxon>Spirurina</taxon>
        <taxon>Ascaridomorpha</taxon>
        <taxon>Ascaridoidea</taxon>
        <taxon>Ascarididae</taxon>
        <taxon>Ascaris</taxon>
    </lineage>
</organism>
<feature type="compositionally biased region" description="Low complexity" evidence="7">
    <location>
        <begin position="462"/>
        <end position="486"/>
    </location>
</feature>
<evidence type="ECO:0000256" key="6">
    <source>
        <dbReference type="RuleBase" id="RU000489"/>
    </source>
</evidence>
<dbReference type="AlphaFoldDB" id="A0A9J2P9U2"/>
<dbReference type="InterPro" id="IPR011583">
    <property type="entry name" value="Chitinase_II/V-like_cat"/>
</dbReference>
<keyword evidence="4" id="KW-1015">Disulfide bond</keyword>
<feature type="domain" description="Chitin-binding type-2" evidence="9">
    <location>
        <begin position="491"/>
        <end position="545"/>
    </location>
</feature>
<dbReference type="FunFam" id="3.20.20.80:FF:000007">
    <property type="entry name" value="Acidic mammalian chitinase"/>
    <property type="match status" value="1"/>
</dbReference>
<evidence type="ECO:0000256" key="5">
    <source>
        <dbReference type="ARBA" id="ARBA00023295"/>
    </source>
</evidence>
<evidence type="ECO:0000256" key="4">
    <source>
        <dbReference type="ARBA" id="ARBA00023157"/>
    </source>
</evidence>
<dbReference type="SUPFAM" id="SSF51445">
    <property type="entry name" value="(Trans)glycosidases"/>
    <property type="match status" value="1"/>
</dbReference>
<evidence type="ECO:0000256" key="1">
    <source>
        <dbReference type="ARBA" id="ARBA00009121"/>
    </source>
</evidence>
<evidence type="ECO:0000259" key="9">
    <source>
        <dbReference type="PROSITE" id="PS50940"/>
    </source>
</evidence>
<dbReference type="Pfam" id="PF01607">
    <property type="entry name" value="CBM_14"/>
    <property type="match status" value="1"/>
</dbReference>
<keyword evidence="8" id="KW-0732">Signal</keyword>
<keyword evidence="11" id="KW-1185">Reference proteome</keyword>
<evidence type="ECO:0000256" key="2">
    <source>
        <dbReference type="ARBA" id="ARBA00022669"/>
    </source>
</evidence>
<dbReference type="Proteomes" id="UP000036681">
    <property type="component" value="Unplaced"/>
</dbReference>
<dbReference type="FunFam" id="3.10.50.10:FF:000008">
    <property type="entry name" value="Chitinase 11"/>
    <property type="match status" value="1"/>
</dbReference>
<evidence type="ECO:0000256" key="3">
    <source>
        <dbReference type="ARBA" id="ARBA00022801"/>
    </source>
</evidence>
<dbReference type="GO" id="GO:0005576">
    <property type="term" value="C:extracellular region"/>
    <property type="evidence" value="ECO:0007669"/>
    <property type="project" value="InterPro"/>
</dbReference>
<protein>
    <submittedName>
        <fullName evidence="12">Chitinase</fullName>
    </submittedName>
</protein>
<dbReference type="InterPro" id="IPR002557">
    <property type="entry name" value="Chitin-bd_dom"/>
</dbReference>
<dbReference type="Gene3D" id="2.170.140.10">
    <property type="entry name" value="Chitin binding domain"/>
    <property type="match status" value="1"/>
</dbReference>
<feature type="signal peptide" evidence="8">
    <location>
        <begin position="1"/>
        <end position="33"/>
    </location>
</feature>
<dbReference type="PANTHER" id="PTHR11177:SF400">
    <property type="entry name" value="ENDOCHITINASE-RELATED"/>
    <property type="match status" value="1"/>
</dbReference>
<proteinExistence type="inferred from homology"/>
<dbReference type="GO" id="GO:0008061">
    <property type="term" value="F:chitin binding"/>
    <property type="evidence" value="ECO:0007669"/>
    <property type="project" value="UniProtKB-KW"/>
</dbReference>
<feature type="domain" description="GH18" evidence="10">
    <location>
        <begin position="53"/>
        <end position="426"/>
    </location>
</feature>
<name>A0A9J2P9U2_ASCLU</name>
<dbReference type="SMART" id="SM00636">
    <property type="entry name" value="Glyco_18"/>
    <property type="match status" value="1"/>
</dbReference>
<dbReference type="SUPFAM" id="SSF57625">
    <property type="entry name" value="Invertebrate chitin-binding proteins"/>
    <property type="match status" value="1"/>
</dbReference>
<dbReference type="Pfam" id="PF00704">
    <property type="entry name" value="Glyco_hydro_18"/>
    <property type="match status" value="1"/>
</dbReference>
<dbReference type="InterPro" id="IPR001579">
    <property type="entry name" value="Glyco_hydro_18_chit_AS"/>
</dbReference>
<dbReference type="Gene3D" id="3.10.50.10">
    <property type="match status" value="1"/>
</dbReference>
<dbReference type="InterPro" id="IPR050314">
    <property type="entry name" value="Glycosyl_Hydrlase_18"/>
</dbReference>
<keyword evidence="2" id="KW-0147">Chitin-binding</keyword>
<keyword evidence="5 6" id="KW-0326">Glycosidase</keyword>
<dbReference type="CDD" id="cd02872">
    <property type="entry name" value="GH18_chitolectin_chitotriosidase"/>
    <property type="match status" value="1"/>
</dbReference>
<dbReference type="GO" id="GO:0005975">
    <property type="term" value="P:carbohydrate metabolic process"/>
    <property type="evidence" value="ECO:0007669"/>
    <property type="project" value="InterPro"/>
</dbReference>
<dbReference type="InterPro" id="IPR001223">
    <property type="entry name" value="Glyco_hydro18_cat"/>
</dbReference>
<dbReference type="SUPFAM" id="SSF54556">
    <property type="entry name" value="Chitinase insertion domain"/>
    <property type="match status" value="1"/>
</dbReference>
<evidence type="ECO:0000256" key="7">
    <source>
        <dbReference type="SAM" id="MobiDB-lite"/>
    </source>
</evidence>
<dbReference type="InterPro" id="IPR017853">
    <property type="entry name" value="GH"/>
</dbReference>
<feature type="chain" id="PRO_5039928566" evidence="8">
    <location>
        <begin position="34"/>
        <end position="545"/>
    </location>
</feature>
<sequence length="545" mass="60588">MKRLLIIIQKMLAPVKQAILLIALSIAFRSIDAEGNDTAPAIIHRVERQSNSYVRGCYFTNWAQYRPGIGKFVPEDYIPGLCTNIFYAFGWMNDDFTVRAYDETDLPTSWAGEGNYARVNALKKTDPGLKTSLSFGGWTFGTEPFQRMARTTASRATFINSAIAFVRKYNFDGIDIDWEYPTGPQDKENFSAFLKEMLAAAEAEAAQSGLERLLLTAAVAAGESNINNGYDVPVIAQYLDFILLMSYDFHGAWQSQTGENSPLYARTDATTYQKTLSTNWAANYWASKGMPRNKIIVGIATYGRGWTLSNPSNTGLGAPGTASKPTPYLREAGIAAYYELCDMLSNGGQRFWDDEQKVPYLVQGNQWFGYDDVESVTIKMHYIIDEGFGGAFAWTLALDDFRGQCPDDNGVRYPLISLFGEILGSNVVPVYMYTQRKCHESGNQNQVGRRYKSDCWLATVQPTPQTSTRTSPVTQPSTQPPLVTSTNQPGEFICTSDGFFTDPTDPTRFYRCVSGVAYPFSCPSGTIFNQEVESCVFGDSSKRSI</sequence>
<dbReference type="PROSITE" id="PS50940">
    <property type="entry name" value="CHIT_BIND_II"/>
    <property type="match status" value="1"/>
</dbReference>
<evidence type="ECO:0000313" key="12">
    <source>
        <dbReference type="WBParaSite" id="ALUE_0000617301-mRNA-1"/>
    </source>
</evidence>
<accession>A0A9J2P9U2</accession>
<feature type="region of interest" description="Disordered" evidence="7">
    <location>
        <begin position="462"/>
        <end position="487"/>
    </location>
</feature>
<evidence type="ECO:0000313" key="11">
    <source>
        <dbReference type="Proteomes" id="UP000036681"/>
    </source>
</evidence>
<dbReference type="SMART" id="SM00494">
    <property type="entry name" value="ChtBD2"/>
    <property type="match status" value="1"/>
</dbReference>
<comment type="similarity">
    <text evidence="1">Belongs to the glycosyl hydrolase 18 family. Chitinase class II subfamily.</text>
</comment>
<dbReference type="GO" id="GO:0006032">
    <property type="term" value="P:chitin catabolic process"/>
    <property type="evidence" value="ECO:0007669"/>
    <property type="project" value="UniProtKB-ARBA"/>
</dbReference>
<dbReference type="GO" id="GO:0004568">
    <property type="term" value="F:chitinase activity"/>
    <property type="evidence" value="ECO:0007669"/>
    <property type="project" value="UniProtKB-ARBA"/>
</dbReference>
<dbReference type="PROSITE" id="PS51910">
    <property type="entry name" value="GH18_2"/>
    <property type="match status" value="1"/>
</dbReference>
<dbReference type="InterPro" id="IPR036508">
    <property type="entry name" value="Chitin-bd_dom_sf"/>
</dbReference>
<reference evidence="12" key="1">
    <citation type="submission" date="2023-03" db="UniProtKB">
        <authorList>
            <consortium name="WormBaseParasite"/>
        </authorList>
    </citation>
    <scope>IDENTIFICATION</scope>
</reference>
<dbReference type="PROSITE" id="PS01095">
    <property type="entry name" value="GH18_1"/>
    <property type="match status" value="1"/>
</dbReference>
<keyword evidence="3 6" id="KW-0378">Hydrolase</keyword>
<dbReference type="Gene3D" id="3.20.20.80">
    <property type="entry name" value="Glycosidases"/>
    <property type="match status" value="1"/>
</dbReference>
<dbReference type="PANTHER" id="PTHR11177">
    <property type="entry name" value="CHITINASE"/>
    <property type="match status" value="1"/>
</dbReference>
<dbReference type="InterPro" id="IPR029070">
    <property type="entry name" value="Chitinase_insertion_sf"/>
</dbReference>